<dbReference type="RefSeq" id="WP_079567078.1">
    <property type="nucleotide sequence ID" value="NZ_LT670818.1"/>
</dbReference>
<evidence type="ECO:0000313" key="3">
    <source>
        <dbReference type="EMBL" id="SHG66061.1"/>
    </source>
</evidence>
<proteinExistence type="predicted"/>
<sequence length="113" mass="12370">MRVNRIALSLVVAAGLAVQGAASAQESRGTMEQQMACTPDVWRLCFDQIPDAGRITACLRQNTPQLSGACRAVFESNASAQQQTAQTVPQPRRRQAQPQVQPHVQVQPRVYEV</sequence>
<evidence type="ECO:0000256" key="1">
    <source>
        <dbReference type="SAM" id="MobiDB-lite"/>
    </source>
</evidence>
<evidence type="ECO:0000313" key="4">
    <source>
        <dbReference type="Proteomes" id="UP000190675"/>
    </source>
</evidence>
<feature type="chain" id="PRO_5012319076" description="Cysteine rich repeat-containing protein" evidence="2">
    <location>
        <begin position="25"/>
        <end position="113"/>
    </location>
</feature>
<protein>
    <recommendedName>
        <fullName evidence="5">Cysteine rich repeat-containing protein</fullName>
    </recommendedName>
</protein>
<dbReference type="Proteomes" id="UP000190675">
    <property type="component" value="Chromosome I"/>
</dbReference>
<name>A0A1M5LLX8_9BRAD</name>
<evidence type="ECO:0000256" key="2">
    <source>
        <dbReference type="SAM" id="SignalP"/>
    </source>
</evidence>
<feature type="signal peptide" evidence="2">
    <location>
        <begin position="1"/>
        <end position="24"/>
    </location>
</feature>
<organism evidence="3 4">
    <name type="scientific">Bradyrhizobium erythrophlei</name>
    <dbReference type="NCBI Taxonomy" id="1437360"/>
    <lineage>
        <taxon>Bacteria</taxon>
        <taxon>Pseudomonadati</taxon>
        <taxon>Pseudomonadota</taxon>
        <taxon>Alphaproteobacteria</taxon>
        <taxon>Hyphomicrobiales</taxon>
        <taxon>Nitrobacteraceae</taxon>
        <taxon>Bradyrhizobium</taxon>
    </lineage>
</organism>
<reference evidence="3 4" key="1">
    <citation type="submission" date="2016-11" db="EMBL/GenBank/DDBJ databases">
        <authorList>
            <person name="Jaros S."/>
            <person name="Januszkiewicz K."/>
            <person name="Wedrychowicz H."/>
        </authorList>
    </citation>
    <scope>NUCLEOTIDE SEQUENCE [LARGE SCALE GENOMIC DNA]</scope>
    <source>
        <strain evidence="3 4">GAS242</strain>
    </source>
</reference>
<dbReference type="EMBL" id="LT670818">
    <property type="protein sequence ID" value="SHG66061.1"/>
    <property type="molecule type" value="Genomic_DNA"/>
</dbReference>
<feature type="region of interest" description="Disordered" evidence="1">
    <location>
        <begin position="81"/>
        <end position="108"/>
    </location>
</feature>
<gene>
    <name evidence="3" type="ORF">SAMN05444169_3550</name>
</gene>
<evidence type="ECO:0008006" key="5">
    <source>
        <dbReference type="Google" id="ProtNLM"/>
    </source>
</evidence>
<keyword evidence="2" id="KW-0732">Signal</keyword>
<dbReference type="AlphaFoldDB" id="A0A1M5LLX8"/>
<accession>A0A1M5LLX8</accession>